<feature type="transmembrane region" description="Helical" evidence="8">
    <location>
        <begin position="348"/>
        <end position="366"/>
    </location>
</feature>
<evidence type="ECO:0000256" key="4">
    <source>
        <dbReference type="ARBA" id="ARBA00022989"/>
    </source>
</evidence>
<evidence type="ECO:0000313" key="11">
    <source>
        <dbReference type="Proteomes" id="UP000268350"/>
    </source>
</evidence>
<evidence type="ECO:0000256" key="9">
    <source>
        <dbReference type="SAM" id="SignalP"/>
    </source>
</evidence>
<keyword evidence="11" id="KW-1185">Reference proteome</keyword>
<feature type="chain" id="PRO_5017313640" evidence="9">
    <location>
        <begin position="23"/>
        <end position="564"/>
    </location>
</feature>
<dbReference type="AlphaFoldDB" id="A0A3B0K5F9"/>
<dbReference type="InterPro" id="IPR052192">
    <property type="entry name" value="Insect_Ionotropic_Sensory_Rcpt"/>
</dbReference>
<organism evidence="10 11">
    <name type="scientific">Drosophila guanche</name>
    <name type="common">Fruit fly</name>
    <dbReference type="NCBI Taxonomy" id="7266"/>
    <lineage>
        <taxon>Eukaryota</taxon>
        <taxon>Metazoa</taxon>
        <taxon>Ecdysozoa</taxon>
        <taxon>Arthropoda</taxon>
        <taxon>Hexapoda</taxon>
        <taxon>Insecta</taxon>
        <taxon>Pterygota</taxon>
        <taxon>Neoptera</taxon>
        <taxon>Endopterygota</taxon>
        <taxon>Diptera</taxon>
        <taxon>Brachycera</taxon>
        <taxon>Muscomorpha</taxon>
        <taxon>Ephydroidea</taxon>
        <taxon>Drosophilidae</taxon>
        <taxon>Drosophila</taxon>
        <taxon>Sophophora</taxon>
    </lineage>
</organism>
<proteinExistence type="predicted"/>
<dbReference type="OMA" id="YCLKNSM"/>
<dbReference type="Proteomes" id="UP000268350">
    <property type="component" value="Unassembled WGS sequence"/>
</dbReference>
<name>A0A3B0K5F9_DROGU</name>
<dbReference type="PANTHER" id="PTHR42643:SF41">
    <property type="entry name" value="IONOTROPIC RECEPTOR 20A-RELATED"/>
    <property type="match status" value="1"/>
</dbReference>
<dbReference type="EMBL" id="OUUW01000005">
    <property type="protein sequence ID" value="SPP81239.1"/>
    <property type="molecule type" value="Genomic_DNA"/>
</dbReference>
<feature type="signal peptide" evidence="9">
    <location>
        <begin position="1"/>
        <end position="22"/>
    </location>
</feature>
<sequence>MLAHFSPSISLELLDLYGVVLQLLVPGETTVFYDNPSGLNCSWDWLWQRNLSTNPQIVWQRNGPAVDLVQQFNRNLFVLACLSRNSIEMELRGLSSSLSHLRGVRVLIEVPDTGSPNEDLLATNILSYCLKNSMLNVMLYFQQWSRHLSIYSFRAFPHFELIKQKILTHGPSRLQLFMDQLANLGGKEIIAIPDLSPPNTFAYKDASGATRVAGYLWRFIEEFASSLGGRLKASYPTWASGRTAASLYMLELTRNASVDFGLTTTMITEKGFKSYYQYSYPMLYSSWCTMLPMERPMPVSSLFRRILSYEAVVVVVTASVVLGLLVPALLKYLGIHFRGRLVHLTPRLLALVLVCACAAQLLSLLISRPTSARIDSFDDLLRSSLKIFGMRSEFYYFDGDFRAKYASAFHLTNDPTKLYDNRNYFNTSWAYTITTVKWAVINTQQLHFSRPVFRLSRNMCFDGFIQGSLLIPPESVYRDRLHHYILRMDQSGLIAYWIRMSFYDMVRAGRMTIKDYSQTQQLLALTLKDFRLAWHLSLLGVIISLVAFGLELLRFYIPVFLNSL</sequence>
<evidence type="ECO:0000256" key="1">
    <source>
        <dbReference type="ARBA" id="ARBA00004651"/>
    </source>
</evidence>
<evidence type="ECO:0000256" key="5">
    <source>
        <dbReference type="ARBA" id="ARBA00023136"/>
    </source>
</evidence>
<evidence type="ECO:0000313" key="10">
    <source>
        <dbReference type="EMBL" id="SPP81239.1"/>
    </source>
</evidence>
<keyword evidence="4 8" id="KW-1133">Transmembrane helix</keyword>
<dbReference type="GO" id="GO:0005886">
    <property type="term" value="C:plasma membrane"/>
    <property type="evidence" value="ECO:0007669"/>
    <property type="project" value="UniProtKB-SubCell"/>
</dbReference>
<evidence type="ECO:0000256" key="2">
    <source>
        <dbReference type="ARBA" id="ARBA00022475"/>
    </source>
</evidence>
<feature type="transmembrane region" description="Helical" evidence="8">
    <location>
        <begin position="306"/>
        <end position="328"/>
    </location>
</feature>
<protein>
    <submittedName>
        <fullName evidence="10">Uncharacterized protein</fullName>
    </submittedName>
</protein>
<dbReference type="SUPFAM" id="SSF53850">
    <property type="entry name" value="Periplasmic binding protein-like II"/>
    <property type="match status" value="1"/>
</dbReference>
<dbReference type="PANTHER" id="PTHR42643">
    <property type="entry name" value="IONOTROPIC RECEPTOR 20A-RELATED"/>
    <property type="match status" value="1"/>
</dbReference>
<keyword evidence="7" id="KW-0325">Glycoprotein</keyword>
<keyword evidence="6" id="KW-0675">Receptor</keyword>
<feature type="transmembrane region" description="Helical" evidence="8">
    <location>
        <begin position="532"/>
        <end position="557"/>
    </location>
</feature>
<evidence type="ECO:0000256" key="6">
    <source>
        <dbReference type="ARBA" id="ARBA00023170"/>
    </source>
</evidence>
<keyword evidence="2" id="KW-1003">Cell membrane</keyword>
<evidence type="ECO:0000256" key="3">
    <source>
        <dbReference type="ARBA" id="ARBA00022692"/>
    </source>
</evidence>
<dbReference type="OrthoDB" id="7845462at2759"/>
<keyword evidence="3 8" id="KW-0812">Transmembrane</keyword>
<keyword evidence="9" id="KW-0732">Signal</keyword>
<keyword evidence="5 8" id="KW-0472">Membrane</keyword>
<reference evidence="11" key="1">
    <citation type="submission" date="2018-01" db="EMBL/GenBank/DDBJ databases">
        <authorList>
            <person name="Alioto T."/>
            <person name="Alioto T."/>
        </authorList>
    </citation>
    <scope>NUCLEOTIDE SEQUENCE [LARGE SCALE GENOMIC DNA]</scope>
</reference>
<evidence type="ECO:0000256" key="7">
    <source>
        <dbReference type="ARBA" id="ARBA00023180"/>
    </source>
</evidence>
<evidence type="ECO:0000256" key="8">
    <source>
        <dbReference type="SAM" id="Phobius"/>
    </source>
</evidence>
<accession>A0A3B0K5F9</accession>
<comment type="subcellular location">
    <subcellularLocation>
        <location evidence="1">Cell membrane</location>
        <topology evidence="1">Multi-pass membrane protein</topology>
    </subcellularLocation>
</comment>
<gene>
    <name evidence="10" type="ORF">DGUA_6G006241</name>
</gene>